<evidence type="ECO:0000256" key="2">
    <source>
        <dbReference type="ARBA" id="ARBA00023043"/>
    </source>
</evidence>
<accession>A0ABD3RTW3</accession>
<feature type="region of interest" description="Disordered" evidence="3">
    <location>
        <begin position="419"/>
        <end position="466"/>
    </location>
</feature>
<evidence type="ECO:0000313" key="5">
    <source>
        <dbReference type="Proteomes" id="UP001530377"/>
    </source>
</evidence>
<organism evidence="4 5">
    <name type="scientific">Cyclostephanos tholiformis</name>
    <dbReference type="NCBI Taxonomy" id="382380"/>
    <lineage>
        <taxon>Eukaryota</taxon>
        <taxon>Sar</taxon>
        <taxon>Stramenopiles</taxon>
        <taxon>Ochrophyta</taxon>
        <taxon>Bacillariophyta</taxon>
        <taxon>Coscinodiscophyceae</taxon>
        <taxon>Thalassiosirophycidae</taxon>
        <taxon>Stephanodiscales</taxon>
        <taxon>Stephanodiscaceae</taxon>
        <taxon>Cyclostephanos</taxon>
    </lineage>
</organism>
<dbReference type="InterPro" id="IPR052420">
    <property type="entry name" value="Espin/Espin-like"/>
</dbReference>
<sequence length="892" mass="97948">MNRLVARYGGGSNGGDDMAYSTIGPVARPKARHLLEPESSSAYINSNDDDARDLALHPTAASCSAFSLTSVPSMDAAAAFLKGTTLATVVERVATTLASATMATIEDECNYDVDPTGLYLAVQDGRWDDAVRRCRTHPLEASTWVYRTERADAGNNATGGPSLRWRLLPIHAACVFRAPAIVLRALLDAHPGGASLGDDQGKLPLHLCLRRSMRGDDDGPDEEVVSLLTEVYPGGVHVADDGGRTPRDLVLAIRCGATRARLMRCIGIDPVVVPSVVASSGERTVSRPDADSIRLPRQLVAGEARMDGELLARLKCRREALDRQHSMKNGSFDRPREGNNPSSSDAEGVEVEYDVDEIMMLEGKEEDKEDADVGVGVEVEYDVDNVIMRKEKEEEKGDDGADKVEIEYDVDEIMKREGKAAVDPPTAGSSPLLGGDYEGNGSMERHVVDDGWGVDSSSRAGRSIVDTAPPSLRDQIRVRVERRRKRIESSGNDKEIFVQRTDYSSRLDPPIHDPVDIDAGRHQLAQPQGGGWTTMDSLNYDEVVTIPSSICSSTTGGTGCMEDNGLIQQTAKPSMAKINLEKMMDKTSLAQRPRKSKIDLLPMSPPVSIIDLEVYNSTSLTVQTDAMTEAPSSSYEDCSLCETYTSSIKRAKQKGVSVFIIDKASNDKRKIDPIDVDISTPRLLMALEKFGSLSAIGSDIGENHDLDDMENAGSMKKELEAALKDKLKLKAQVKKLVRMSNEQSVQLEKERESNHIKMEKFNREMEISLARKAADLEKCTAVAVDQAEESKRRALELAQQDMEKEVSLLRSQLDVVQSIGVPVDRSLIQALGLVESNQRALRHAAERDAKSALRMKEEIEKSFIDAVSEFEAWSEKQLRLMEAKWERLNAYQ</sequence>
<protein>
    <submittedName>
        <fullName evidence="4">Uncharacterized protein</fullName>
    </submittedName>
</protein>
<keyword evidence="2" id="KW-0040">ANK repeat</keyword>
<dbReference type="AlphaFoldDB" id="A0ABD3RTW3"/>
<dbReference type="PANTHER" id="PTHR24153">
    <property type="entry name" value="ESPIN"/>
    <property type="match status" value="1"/>
</dbReference>
<dbReference type="PANTHER" id="PTHR24153:SF8">
    <property type="entry name" value="FORKED, ISOFORM F"/>
    <property type="match status" value="1"/>
</dbReference>
<evidence type="ECO:0000256" key="1">
    <source>
        <dbReference type="ARBA" id="ARBA00022737"/>
    </source>
</evidence>
<evidence type="ECO:0000313" key="4">
    <source>
        <dbReference type="EMBL" id="KAL3816021.1"/>
    </source>
</evidence>
<name>A0ABD3RTW3_9STRA</name>
<keyword evidence="5" id="KW-1185">Reference proteome</keyword>
<comment type="caution">
    <text evidence="4">The sequence shown here is derived from an EMBL/GenBank/DDBJ whole genome shotgun (WGS) entry which is preliminary data.</text>
</comment>
<gene>
    <name evidence="4" type="ORF">ACHAXA_010792</name>
</gene>
<dbReference type="EMBL" id="JALLPB020000169">
    <property type="protein sequence ID" value="KAL3816021.1"/>
    <property type="molecule type" value="Genomic_DNA"/>
</dbReference>
<evidence type="ECO:0000256" key="3">
    <source>
        <dbReference type="SAM" id="MobiDB-lite"/>
    </source>
</evidence>
<dbReference type="Proteomes" id="UP001530377">
    <property type="component" value="Unassembled WGS sequence"/>
</dbReference>
<feature type="compositionally biased region" description="Basic and acidic residues" evidence="3">
    <location>
        <begin position="324"/>
        <end position="337"/>
    </location>
</feature>
<keyword evidence="1" id="KW-0677">Repeat</keyword>
<proteinExistence type="predicted"/>
<reference evidence="4 5" key="1">
    <citation type="submission" date="2024-10" db="EMBL/GenBank/DDBJ databases">
        <title>Updated reference genomes for cyclostephanoid diatoms.</title>
        <authorList>
            <person name="Roberts W.R."/>
            <person name="Alverson A.J."/>
        </authorList>
    </citation>
    <scope>NUCLEOTIDE SEQUENCE [LARGE SCALE GENOMIC DNA]</scope>
    <source>
        <strain evidence="4 5">AJA228-03</strain>
    </source>
</reference>
<feature type="region of interest" description="Disordered" evidence="3">
    <location>
        <begin position="324"/>
        <end position="348"/>
    </location>
</feature>